<dbReference type="PANTHER" id="PTHR43298">
    <property type="entry name" value="MULTIDRUG RESISTANCE PROTEIN NORM-RELATED"/>
    <property type="match status" value="1"/>
</dbReference>
<feature type="transmembrane region" description="Helical" evidence="11">
    <location>
        <begin position="273"/>
        <end position="299"/>
    </location>
</feature>
<keyword evidence="2" id="KW-0813">Transport</keyword>
<feature type="region of interest" description="Disordered" evidence="10">
    <location>
        <begin position="1"/>
        <end position="23"/>
    </location>
</feature>
<sequence>MKPAPVEETPPSQEHDVAEATVPPSPKGLWTLVKEALHGTEMDLTRLPLRRAIFLLAVPMVLEMLMESVFAVVDVAFVGRLGAEAVATVGLTESILTIIYAAGMGLSIGATAMVARRIGEKDSERAARTAVQAIGLGVMLSTVLAIAGIVFARPLLEALGGSPWVLEHGVGYTRVMMGGVVSILLLFLINAIFRGAGDAAIAMRTLALANGLNILLAPCLIFGLGPFPEMGVVGAAWATTIARSAGVLYQLFRLAQANGRLQVRREHVSLEPGTMLAMVRLSGAGMVQALVTTSSWVVLVRIVSSFGSTALAGYTIAIRIVLFALLPAWGLGNAASTLLGQSMGAGDVARGERAVWMAGRYNLIVLSTIGVVFFVFATPLMGVFTTDAAVVVSGATALRIFSLSFVSCAYGMVLTSAFNGAGDTTTPTLIDLCCLWALELPLAWVLAHPFGMGEVGAYIAVPVAFAAMSVSGIFLFRRGRWKTRVV</sequence>
<feature type="transmembrane region" description="Helical" evidence="11">
    <location>
        <begin position="429"/>
        <end position="450"/>
    </location>
</feature>
<keyword evidence="8 11" id="KW-0472">Membrane</keyword>
<dbReference type="GO" id="GO:0005886">
    <property type="term" value="C:plasma membrane"/>
    <property type="evidence" value="ECO:0007669"/>
    <property type="project" value="UniProtKB-SubCell"/>
</dbReference>
<feature type="transmembrane region" description="Helical" evidence="11">
    <location>
        <begin position="396"/>
        <end position="417"/>
    </location>
</feature>
<keyword evidence="7" id="KW-0406">Ion transport</keyword>
<evidence type="ECO:0000256" key="2">
    <source>
        <dbReference type="ARBA" id="ARBA00022448"/>
    </source>
</evidence>
<protein>
    <recommendedName>
        <fullName evidence="9">Multidrug-efflux transporter</fullName>
    </recommendedName>
</protein>
<organism evidence="12 13">
    <name type="scientific">Corallococcus terminator</name>
    <dbReference type="NCBI Taxonomy" id="2316733"/>
    <lineage>
        <taxon>Bacteria</taxon>
        <taxon>Pseudomonadati</taxon>
        <taxon>Myxococcota</taxon>
        <taxon>Myxococcia</taxon>
        <taxon>Myxococcales</taxon>
        <taxon>Cystobacterineae</taxon>
        <taxon>Myxococcaceae</taxon>
        <taxon>Corallococcus</taxon>
    </lineage>
</organism>
<feature type="transmembrane region" description="Helical" evidence="11">
    <location>
        <begin position="230"/>
        <end position="252"/>
    </location>
</feature>
<dbReference type="InterPro" id="IPR050222">
    <property type="entry name" value="MATE_MdtK"/>
</dbReference>
<feature type="transmembrane region" description="Helical" evidence="11">
    <location>
        <begin position="456"/>
        <end position="476"/>
    </location>
</feature>
<dbReference type="Proteomes" id="UP000268094">
    <property type="component" value="Unassembled WGS sequence"/>
</dbReference>
<dbReference type="GO" id="GO:0006811">
    <property type="term" value="P:monoatomic ion transport"/>
    <property type="evidence" value="ECO:0007669"/>
    <property type="project" value="UniProtKB-KW"/>
</dbReference>
<evidence type="ECO:0000256" key="4">
    <source>
        <dbReference type="ARBA" id="ARBA00022475"/>
    </source>
</evidence>
<feature type="transmembrane region" description="Helical" evidence="11">
    <location>
        <begin position="361"/>
        <end position="384"/>
    </location>
</feature>
<keyword evidence="4" id="KW-1003">Cell membrane</keyword>
<evidence type="ECO:0000256" key="8">
    <source>
        <dbReference type="ARBA" id="ARBA00023136"/>
    </source>
</evidence>
<reference evidence="13" key="1">
    <citation type="submission" date="2018-09" db="EMBL/GenBank/DDBJ databases">
        <authorList>
            <person name="Livingstone P.G."/>
            <person name="Whitworth D.E."/>
        </authorList>
    </citation>
    <scope>NUCLEOTIDE SEQUENCE [LARGE SCALE GENOMIC DNA]</scope>
    <source>
        <strain evidence="13">CA054A</strain>
    </source>
</reference>
<evidence type="ECO:0000313" key="12">
    <source>
        <dbReference type="EMBL" id="RKG76582.1"/>
    </source>
</evidence>
<evidence type="ECO:0000256" key="10">
    <source>
        <dbReference type="SAM" id="MobiDB-lite"/>
    </source>
</evidence>
<evidence type="ECO:0000256" key="1">
    <source>
        <dbReference type="ARBA" id="ARBA00004651"/>
    </source>
</evidence>
<comment type="subcellular location">
    <subcellularLocation>
        <location evidence="1">Cell membrane</location>
        <topology evidence="1">Multi-pass membrane protein</topology>
    </subcellularLocation>
</comment>
<feature type="transmembrane region" description="Helical" evidence="11">
    <location>
        <begin position="311"/>
        <end position="340"/>
    </location>
</feature>
<dbReference type="PANTHER" id="PTHR43298:SF2">
    <property type="entry name" value="FMN_FAD EXPORTER YEEO-RELATED"/>
    <property type="match status" value="1"/>
</dbReference>
<dbReference type="NCBIfam" id="TIGR00797">
    <property type="entry name" value="matE"/>
    <property type="match status" value="1"/>
</dbReference>
<evidence type="ECO:0000256" key="5">
    <source>
        <dbReference type="ARBA" id="ARBA00022692"/>
    </source>
</evidence>
<dbReference type="InterPro" id="IPR048279">
    <property type="entry name" value="MdtK-like"/>
</dbReference>
<evidence type="ECO:0000313" key="13">
    <source>
        <dbReference type="Proteomes" id="UP000268094"/>
    </source>
</evidence>
<keyword evidence="3" id="KW-0050">Antiport</keyword>
<dbReference type="CDD" id="cd13139">
    <property type="entry name" value="MATE_like_14"/>
    <property type="match status" value="1"/>
</dbReference>
<keyword evidence="13" id="KW-1185">Reference proteome</keyword>
<feature type="transmembrane region" description="Helical" evidence="11">
    <location>
        <begin position="130"/>
        <end position="152"/>
    </location>
</feature>
<gene>
    <name evidence="12" type="ORF">D7V88_32035</name>
</gene>
<dbReference type="EMBL" id="RAVZ01000301">
    <property type="protein sequence ID" value="RKG76582.1"/>
    <property type="molecule type" value="Genomic_DNA"/>
</dbReference>
<feature type="transmembrane region" description="Helical" evidence="11">
    <location>
        <begin position="205"/>
        <end position="224"/>
    </location>
</feature>
<keyword evidence="6 11" id="KW-1133">Transmembrane helix</keyword>
<dbReference type="OrthoDB" id="9805232at2"/>
<dbReference type="GO" id="GO:0042910">
    <property type="term" value="F:xenobiotic transmembrane transporter activity"/>
    <property type="evidence" value="ECO:0007669"/>
    <property type="project" value="InterPro"/>
</dbReference>
<accession>A0A3A8HZG1</accession>
<name>A0A3A8HZG1_9BACT</name>
<feature type="transmembrane region" description="Helical" evidence="11">
    <location>
        <begin position="172"/>
        <end position="193"/>
    </location>
</feature>
<dbReference type="InterPro" id="IPR002528">
    <property type="entry name" value="MATE_fam"/>
</dbReference>
<proteinExistence type="predicted"/>
<evidence type="ECO:0000256" key="9">
    <source>
        <dbReference type="ARBA" id="ARBA00031636"/>
    </source>
</evidence>
<dbReference type="AlphaFoldDB" id="A0A3A8HZG1"/>
<comment type="caution">
    <text evidence="12">The sequence shown here is derived from an EMBL/GenBank/DDBJ whole genome shotgun (WGS) entry which is preliminary data.</text>
</comment>
<feature type="transmembrane region" description="Helical" evidence="11">
    <location>
        <begin position="98"/>
        <end position="118"/>
    </location>
</feature>
<dbReference type="GO" id="GO:0015297">
    <property type="term" value="F:antiporter activity"/>
    <property type="evidence" value="ECO:0007669"/>
    <property type="project" value="UniProtKB-KW"/>
</dbReference>
<dbReference type="PIRSF" id="PIRSF006603">
    <property type="entry name" value="DinF"/>
    <property type="match status" value="1"/>
</dbReference>
<evidence type="ECO:0000256" key="3">
    <source>
        <dbReference type="ARBA" id="ARBA00022449"/>
    </source>
</evidence>
<dbReference type="Pfam" id="PF01554">
    <property type="entry name" value="MatE"/>
    <property type="match status" value="2"/>
</dbReference>
<evidence type="ECO:0000256" key="6">
    <source>
        <dbReference type="ARBA" id="ARBA00022989"/>
    </source>
</evidence>
<evidence type="ECO:0000256" key="7">
    <source>
        <dbReference type="ARBA" id="ARBA00023065"/>
    </source>
</evidence>
<keyword evidence="5 11" id="KW-0812">Transmembrane</keyword>
<feature type="transmembrane region" description="Helical" evidence="11">
    <location>
        <begin position="52"/>
        <end position="78"/>
    </location>
</feature>
<dbReference type="RefSeq" id="WP_120544417.1">
    <property type="nucleotide sequence ID" value="NZ_RAVZ01000301.1"/>
</dbReference>
<evidence type="ECO:0000256" key="11">
    <source>
        <dbReference type="SAM" id="Phobius"/>
    </source>
</evidence>